<sequence>MDSDLTLDFIIIIVLIIANGLFSMTELAIVNAKKRRLEEMAEAGNERAEKAFELSENPNEMFSTIQIGITLVGILTGLYSGATFSGPLEELLKNSIPAIADYAASISSFIIVAIITYLSLVIGELVPKRLALNSPESIAVIVAKPIYWLSMALKPIVSFLGISTEFLLKILGVTVKEEAPVTESEINKMLTEGVAMGAYEEEEPILVENIFHLADMNAGDIMTPRTQLKWIDLNGTDDEIMEVLKNANQYRIPVGTDSLDELKGLVTVSDVLVQIIQRPNDSISIHDIIKSCLKEPLLVPESITLMKLLKLLRTEGVHETIVLDEYGGFSGLVTLHDIMEEIVGLMPSGEEEIKEEENRIIEREDGTWLIDGLLDVDEFKEFFHIDTELPGEEKDLYKTMGGLLNVLFGRIPKELDKVKWNGYTFEVIDMDNTRIDKILVTYEEPVAEPTEE</sequence>
<dbReference type="GO" id="GO:0050660">
    <property type="term" value="F:flavin adenine dinucleotide binding"/>
    <property type="evidence" value="ECO:0007669"/>
    <property type="project" value="InterPro"/>
</dbReference>
<dbReference type="AlphaFoldDB" id="A0A239Y1I8"/>
<reference evidence="14 15" key="1">
    <citation type="submission" date="2017-06" db="EMBL/GenBank/DDBJ databases">
        <authorList>
            <consortium name="Pathogen Informatics"/>
        </authorList>
    </citation>
    <scope>NUCLEOTIDE SEQUENCE [LARGE SCALE GENOMIC DNA]</scope>
    <source>
        <strain evidence="14 15">NCTC12018</strain>
    </source>
</reference>
<dbReference type="PROSITE" id="PS51371">
    <property type="entry name" value="CBS"/>
    <property type="match status" value="2"/>
</dbReference>
<dbReference type="InterPro" id="IPR005170">
    <property type="entry name" value="Transptr-assoc_dom"/>
</dbReference>
<dbReference type="Gene3D" id="3.10.580.10">
    <property type="entry name" value="CBS-domain"/>
    <property type="match status" value="1"/>
</dbReference>
<keyword evidence="15" id="KW-1185">Reference proteome</keyword>
<keyword evidence="5" id="KW-0677">Repeat</keyword>
<evidence type="ECO:0000256" key="6">
    <source>
        <dbReference type="ARBA" id="ARBA00022989"/>
    </source>
</evidence>
<evidence type="ECO:0000256" key="5">
    <source>
        <dbReference type="ARBA" id="ARBA00022737"/>
    </source>
</evidence>
<dbReference type="KEGG" id="vrm:44547418_00012"/>
<dbReference type="PANTHER" id="PTHR43099">
    <property type="entry name" value="UPF0053 PROTEIN YRKA"/>
    <property type="match status" value="1"/>
</dbReference>
<feature type="transmembrane region" description="Helical" evidence="11">
    <location>
        <begin position="102"/>
        <end position="126"/>
    </location>
</feature>
<keyword evidence="4 10" id="KW-0812">Transmembrane</keyword>
<evidence type="ECO:0000313" key="14">
    <source>
        <dbReference type="EMBL" id="SNV52124.1"/>
    </source>
</evidence>
<evidence type="ECO:0000256" key="3">
    <source>
        <dbReference type="ARBA" id="ARBA00022475"/>
    </source>
</evidence>
<feature type="transmembrane region" description="Helical" evidence="11">
    <location>
        <begin position="146"/>
        <end position="168"/>
    </location>
</feature>
<evidence type="ECO:0000259" key="13">
    <source>
        <dbReference type="PROSITE" id="PS51846"/>
    </source>
</evidence>
<accession>A0A239Y1I8</accession>
<dbReference type="Pfam" id="PF00571">
    <property type="entry name" value="CBS"/>
    <property type="match status" value="2"/>
</dbReference>
<evidence type="ECO:0000256" key="4">
    <source>
        <dbReference type="ARBA" id="ARBA00022692"/>
    </source>
</evidence>
<feature type="domain" description="CBS" evidence="12">
    <location>
        <begin position="292"/>
        <end position="352"/>
    </location>
</feature>
<keyword evidence="8 10" id="KW-0472">Membrane</keyword>
<name>A0A239Y1I8_9FIRM</name>
<evidence type="ECO:0000256" key="10">
    <source>
        <dbReference type="PROSITE-ProRule" id="PRU01193"/>
    </source>
</evidence>
<organism evidence="14 15">
    <name type="scientific">Veillonella rodentium</name>
    <dbReference type="NCBI Taxonomy" id="248315"/>
    <lineage>
        <taxon>Bacteria</taxon>
        <taxon>Bacillati</taxon>
        <taxon>Bacillota</taxon>
        <taxon>Negativicutes</taxon>
        <taxon>Veillonellales</taxon>
        <taxon>Veillonellaceae</taxon>
        <taxon>Veillonella</taxon>
    </lineage>
</organism>
<gene>
    <name evidence="14" type="primary">ytfL_1</name>
    <name evidence="14" type="ORF">SAMEA44547418_00012</name>
</gene>
<dbReference type="InterPro" id="IPR046342">
    <property type="entry name" value="CBS_dom_sf"/>
</dbReference>
<dbReference type="RefSeq" id="WP_095064629.1">
    <property type="nucleotide sequence ID" value="NZ_LT906470.1"/>
</dbReference>
<dbReference type="SUPFAM" id="SSF56176">
    <property type="entry name" value="FAD-binding/transporter-associated domain-like"/>
    <property type="match status" value="1"/>
</dbReference>
<comment type="similarity">
    <text evidence="2">Belongs to the UPF0053 family.</text>
</comment>
<comment type="subcellular location">
    <subcellularLocation>
        <location evidence="1">Cell membrane</location>
        <topology evidence="1">Multi-pass membrane protein</topology>
    </subcellularLocation>
</comment>
<dbReference type="Proteomes" id="UP000214973">
    <property type="component" value="Chromosome 1"/>
</dbReference>
<dbReference type="CDD" id="cd04590">
    <property type="entry name" value="CBS_pair_CorC_HlyC_assoc"/>
    <property type="match status" value="1"/>
</dbReference>
<evidence type="ECO:0000256" key="8">
    <source>
        <dbReference type="ARBA" id="ARBA00023136"/>
    </source>
</evidence>
<evidence type="ECO:0000256" key="9">
    <source>
        <dbReference type="PROSITE-ProRule" id="PRU00703"/>
    </source>
</evidence>
<dbReference type="GO" id="GO:0005886">
    <property type="term" value="C:plasma membrane"/>
    <property type="evidence" value="ECO:0007669"/>
    <property type="project" value="UniProtKB-SubCell"/>
</dbReference>
<evidence type="ECO:0000259" key="12">
    <source>
        <dbReference type="PROSITE" id="PS51371"/>
    </source>
</evidence>
<dbReference type="PROSITE" id="PS51846">
    <property type="entry name" value="CNNM"/>
    <property type="match status" value="1"/>
</dbReference>
<dbReference type="Gene3D" id="3.30.465.10">
    <property type="match status" value="1"/>
</dbReference>
<feature type="transmembrane region" description="Helical" evidence="11">
    <location>
        <begin position="6"/>
        <end position="30"/>
    </location>
</feature>
<feature type="transmembrane region" description="Helical" evidence="11">
    <location>
        <begin position="62"/>
        <end position="82"/>
    </location>
</feature>
<keyword evidence="6 10" id="KW-1133">Transmembrane helix</keyword>
<dbReference type="SUPFAM" id="SSF54631">
    <property type="entry name" value="CBS-domain pair"/>
    <property type="match status" value="1"/>
</dbReference>
<evidence type="ECO:0000256" key="2">
    <source>
        <dbReference type="ARBA" id="ARBA00006337"/>
    </source>
</evidence>
<dbReference type="Pfam" id="PF01595">
    <property type="entry name" value="CNNM"/>
    <property type="match status" value="1"/>
</dbReference>
<feature type="domain" description="CBS" evidence="12">
    <location>
        <begin position="222"/>
        <end position="282"/>
    </location>
</feature>
<dbReference type="SMART" id="SM01091">
    <property type="entry name" value="CorC_HlyC"/>
    <property type="match status" value="1"/>
</dbReference>
<feature type="domain" description="CNNM transmembrane" evidence="13">
    <location>
        <begin position="1"/>
        <end position="206"/>
    </location>
</feature>
<keyword evidence="3" id="KW-1003">Cell membrane</keyword>
<dbReference type="PANTHER" id="PTHR43099:SF2">
    <property type="entry name" value="UPF0053 PROTEIN YRKA"/>
    <property type="match status" value="1"/>
</dbReference>
<dbReference type="InterPro" id="IPR002550">
    <property type="entry name" value="CNNM"/>
</dbReference>
<evidence type="ECO:0000256" key="1">
    <source>
        <dbReference type="ARBA" id="ARBA00004651"/>
    </source>
</evidence>
<evidence type="ECO:0000256" key="7">
    <source>
        <dbReference type="ARBA" id="ARBA00023122"/>
    </source>
</evidence>
<keyword evidence="7 9" id="KW-0129">CBS domain</keyword>
<evidence type="ECO:0000313" key="15">
    <source>
        <dbReference type="Proteomes" id="UP000214973"/>
    </source>
</evidence>
<dbReference type="InterPro" id="IPR000644">
    <property type="entry name" value="CBS_dom"/>
</dbReference>
<dbReference type="InterPro" id="IPR036318">
    <property type="entry name" value="FAD-bd_PCMH-like_sf"/>
</dbReference>
<dbReference type="EMBL" id="LT906470">
    <property type="protein sequence ID" value="SNV52124.1"/>
    <property type="molecule type" value="Genomic_DNA"/>
</dbReference>
<dbReference type="InterPro" id="IPR016169">
    <property type="entry name" value="FAD-bd_PCMH_sub2"/>
</dbReference>
<protein>
    <submittedName>
        <fullName evidence="14">Putative Mg2+ and Co2+ transporter CorB</fullName>
    </submittedName>
</protein>
<dbReference type="Pfam" id="PF03471">
    <property type="entry name" value="CorC_HlyC"/>
    <property type="match status" value="1"/>
</dbReference>
<dbReference type="InterPro" id="IPR051676">
    <property type="entry name" value="UPF0053_domain"/>
</dbReference>
<proteinExistence type="inferred from homology"/>
<dbReference type="InterPro" id="IPR044751">
    <property type="entry name" value="Ion_transp-like_CBS"/>
</dbReference>
<evidence type="ECO:0000256" key="11">
    <source>
        <dbReference type="SAM" id="Phobius"/>
    </source>
</evidence>